<dbReference type="GO" id="GO:0006950">
    <property type="term" value="P:response to stress"/>
    <property type="evidence" value="ECO:0007669"/>
    <property type="project" value="TreeGrafter"/>
</dbReference>
<comment type="caution">
    <text evidence="2">The sequence shown here is derived from an EMBL/GenBank/DDBJ whole genome shotgun (WGS) entry which is preliminary data.</text>
</comment>
<dbReference type="AlphaFoldDB" id="A0A3N2CVW3"/>
<dbReference type="InterPro" id="IPR036390">
    <property type="entry name" value="WH_DNA-bd_sf"/>
</dbReference>
<evidence type="ECO:0000313" key="3">
    <source>
        <dbReference type="Proteomes" id="UP000281738"/>
    </source>
</evidence>
<protein>
    <submittedName>
        <fullName evidence="2">MarR family transcriptional regulator</fullName>
    </submittedName>
</protein>
<dbReference type="Pfam" id="PF12802">
    <property type="entry name" value="MarR_2"/>
    <property type="match status" value="1"/>
</dbReference>
<reference evidence="2 3" key="1">
    <citation type="submission" date="2018-11" db="EMBL/GenBank/DDBJ databases">
        <title>Sequencing the genomes of 1000 actinobacteria strains.</title>
        <authorList>
            <person name="Klenk H.-P."/>
        </authorList>
    </citation>
    <scope>NUCLEOTIDE SEQUENCE [LARGE SCALE GENOMIC DNA]</scope>
    <source>
        <strain evidence="2 3">DSM 12652</strain>
    </source>
</reference>
<dbReference type="PANTHER" id="PTHR33164">
    <property type="entry name" value="TRANSCRIPTIONAL REGULATOR, MARR FAMILY"/>
    <property type="match status" value="1"/>
</dbReference>
<dbReference type="Gene3D" id="1.10.10.10">
    <property type="entry name" value="Winged helix-like DNA-binding domain superfamily/Winged helix DNA-binding domain"/>
    <property type="match status" value="1"/>
</dbReference>
<dbReference type="PROSITE" id="PS50995">
    <property type="entry name" value="HTH_MARR_2"/>
    <property type="match status" value="1"/>
</dbReference>
<organism evidence="2 3">
    <name type="scientific">Nocardioides aurantiacus</name>
    <dbReference type="NCBI Taxonomy" id="86796"/>
    <lineage>
        <taxon>Bacteria</taxon>
        <taxon>Bacillati</taxon>
        <taxon>Actinomycetota</taxon>
        <taxon>Actinomycetes</taxon>
        <taxon>Propionibacteriales</taxon>
        <taxon>Nocardioidaceae</taxon>
        <taxon>Nocardioides</taxon>
    </lineage>
</organism>
<dbReference type="SMART" id="SM00347">
    <property type="entry name" value="HTH_MARR"/>
    <property type="match status" value="1"/>
</dbReference>
<sequence length="171" mass="19074">MGSGHDEVTWLETGQQQAWRAFIMGSELLLHQLDRELRAEHELSFSEYEILVRLSEAEDGRMRMALLADSMSHSRSRVTHTIARMERAGLVERHASASDGRGVVAVMTPQGRDLLVQAAPTHVRGVRQHLVDLASPEDFAALGRIFDEVSDRLLRDLPAGADIRDEAQRPG</sequence>
<name>A0A3N2CVW3_9ACTN</name>
<proteinExistence type="predicted"/>
<dbReference type="EMBL" id="RKHO01000001">
    <property type="protein sequence ID" value="ROR91692.1"/>
    <property type="molecule type" value="Genomic_DNA"/>
</dbReference>
<gene>
    <name evidence="2" type="ORF">EDD33_2565</name>
</gene>
<evidence type="ECO:0000259" key="1">
    <source>
        <dbReference type="PROSITE" id="PS50995"/>
    </source>
</evidence>
<dbReference type="InterPro" id="IPR036388">
    <property type="entry name" value="WH-like_DNA-bd_sf"/>
</dbReference>
<dbReference type="SUPFAM" id="SSF46785">
    <property type="entry name" value="Winged helix' DNA-binding domain"/>
    <property type="match status" value="1"/>
</dbReference>
<dbReference type="OrthoDB" id="8635520at2"/>
<dbReference type="RefSeq" id="WP_123391292.1">
    <property type="nucleotide sequence ID" value="NZ_RKHO01000001.1"/>
</dbReference>
<dbReference type="InterPro" id="IPR039422">
    <property type="entry name" value="MarR/SlyA-like"/>
</dbReference>
<evidence type="ECO:0000313" key="2">
    <source>
        <dbReference type="EMBL" id="ROR91692.1"/>
    </source>
</evidence>
<dbReference type="PANTHER" id="PTHR33164:SF99">
    <property type="entry name" value="MARR FAMILY REGULATORY PROTEIN"/>
    <property type="match status" value="1"/>
</dbReference>
<dbReference type="Proteomes" id="UP000281738">
    <property type="component" value="Unassembled WGS sequence"/>
</dbReference>
<feature type="domain" description="HTH marR-type" evidence="1">
    <location>
        <begin position="15"/>
        <end position="151"/>
    </location>
</feature>
<dbReference type="GO" id="GO:0003700">
    <property type="term" value="F:DNA-binding transcription factor activity"/>
    <property type="evidence" value="ECO:0007669"/>
    <property type="project" value="InterPro"/>
</dbReference>
<accession>A0A3N2CVW3</accession>
<dbReference type="InterPro" id="IPR000835">
    <property type="entry name" value="HTH_MarR-typ"/>
</dbReference>
<keyword evidence="3" id="KW-1185">Reference proteome</keyword>